<keyword evidence="3" id="KW-1185">Reference proteome</keyword>
<comment type="caution">
    <text evidence="2">The sequence shown here is derived from an EMBL/GenBank/DDBJ whole genome shotgun (WGS) entry which is preliminary data.</text>
</comment>
<dbReference type="PANTHER" id="PTHR37984:SF15">
    <property type="entry name" value="INTEGRASE CATALYTIC DOMAIN-CONTAINING PROTEIN"/>
    <property type="match status" value="1"/>
</dbReference>
<dbReference type="InterPro" id="IPR012337">
    <property type="entry name" value="RNaseH-like_sf"/>
</dbReference>
<sequence>MLTNQYPGINSQEFKNFLKSRNITLMSTSINTSFSNGLNERLNQTLVNKIRCIINEKNNQYAWTTIAQTCINKYNSTEHTVTKFSPKYLLYGEDTSILPTELEINDYSNKLEEDRRKSLENSIRYHNYNKELYDKNKIDYDFKVGDTYI</sequence>
<evidence type="ECO:0000313" key="2">
    <source>
        <dbReference type="EMBL" id="KAL3281685.1"/>
    </source>
</evidence>
<accession>A0ABD2NSP4</accession>
<proteinExistence type="predicted"/>
<reference evidence="2 3" key="1">
    <citation type="journal article" date="2021" name="BMC Biol.">
        <title>Horizontally acquired antibacterial genes associated with adaptive radiation of ladybird beetles.</title>
        <authorList>
            <person name="Li H.S."/>
            <person name="Tang X.F."/>
            <person name="Huang Y.H."/>
            <person name="Xu Z.Y."/>
            <person name="Chen M.L."/>
            <person name="Du X.Y."/>
            <person name="Qiu B.Y."/>
            <person name="Chen P.T."/>
            <person name="Zhang W."/>
            <person name="Slipinski A."/>
            <person name="Escalona H.E."/>
            <person name="Waterhouse R.M."/>
            <person name="Zwick A."/>
            <person name="Pang H."/>
        </authorList>
    </citation>
    <scope>NUCLEOTIDE SEQUENCE [LARGE SCALE GENOMIC DNA]</scope>
    <source>
        <strain evidence="2">SYSU2018</strain>
    </source>
</reference>
<dbReference type="Gene3D" id="3.30.420.10">
    <property type="entry name" value="Ribonuclease H-like superfamily/Ribonuclease H"/>
    <property type="match status" value="1"/>
</dbReference>
<protein>
    <recommendedName>
        <fullName evidence="1">Integrase catalytic domain-containing protein</fullName>
    </recommendedName>
</protein>
<dbReference type="InterPro" id="IPR036397">
    <property type="entry name" value="RNaseH_sf"/>
</dbReference>
<dbReference type="AlphaFoldDB" id="A0ABD2NSP4"/>
<dbReference type="PANTHER" id="PTHR37984">
    <property type="entry name" value="PROTEIN CBG26694"/>
    <property type="match status" value="1"/>
</dbReference>
<evidence type="ECO:0000313" key="3">
    <source>
        <dbReference type="Proteomes" id="UP001516400"/>
    </source>
</evidence>
<dbReference type="InterPro" id="IPR001584">
    <property type="entry name" value="Integrase_cat-core"/>
</dbReference>
<dbReference type="EMBL" id="JABFTP020000144">
    <property type="protein sequence ID" value="KAL3281685.1"/>
    <property type="molecule type" value="Genomic_DNA"/>
</dbReference>
<name>A0ABD2NSP4_9CUCU</name>
<dbReference type="InterPro" id="IPR050951">
    <property type="entry name" value="Retrovirus_Pol_polyprotein"/>
</dbReference>
<dbReference type="SUPFAM" id="SSF53098">
    <property type="entry name" value="Ribonuclease H-like"/>
    <property type="match status" value="1"/>
</dbReference>
<organism evidence="2 3">
    <name type="scientific">Cryptolaemus montrouzieri</name>
    <dbReference type="NCBI Taxonomy" id="559131"/>
    <lineage>
        <taxon>Eukaryota</taxon>
        <taxon>Metazoa</taxon>
        <taxon>Ecdysozoa</taxon>
        <taxon>Arthropoda</taxon>
        <taxon>Hexapoda</taxon>
        <taxon>Insecta</taxon>
        <taxon>Pterygota</taxon>
        <taxon>Neoptera</taxon>
        <taxon>Endopterygota</taxon>
        <taxon>Coleoptera</taxon>
        <taxon>Polyphaga</taxon>
        <taxon>Cucujiformia</taxon>
        <taxon>Coccinelloidea</taxon>
        <taxon>Coccinellidae</taxon>
        <taxon>Scymninae</taxon>
        <taxon>Scymnini</taxon>
        <taxon>Cryptolaemus</taxon>
    </lineage>
</organism>
<dbReference type="PROSITE" id="PS50994">
    <property type="entry name" value="INTEGRASE"/>
    <property type="match status" value="1"/>
</dbReference>
<dbReference type="Proteomes" id="UP001516400">
    <property type="component" value="Unassembled WGS sequence"/>
</dbReference>
<evidence type="ECO:0000259" key="1">
    <source>
        <dbReference type="PROSITE" id="PS50994"/>
    </source>
</evidence>
<gene>
    <name evidence="2" type="ORF">HHI36_004891</name>
</gene>
<feature type="domain" description="Integrase catalytic" evidence="1">
    <location>
        <begin position="1"/>
        <end position="94"/>
    </location>
</feature>